<gene>
    <name evidence="5" type="ORF">CUN59_10075</name>
</gene>
<feature type="non-terminal residue" evidence="5">
    <location>
        <position position="1"/>
    </location>
</feature>
<evidence type="ECO:0000256" key="2">
    <source>
        <dbReference type="ARBA" id="ARBA00022737"/>
    </source>
</evidence>
<dbReference type="Gene3D" id="2.60.40.2030">
    <property type="match status" value="1"/>
</dbReference>
<feature type="domain" description="Calx-beta" evidence="4">
    <location>
        <begin position="9"/>
        <end position="114"/>
    </location>
</feature>
<keyword evidence="3" id="KW-0106">Calcium</keyword>
<accession>A0A2S6CUR5</accession>
<dbReference type="AlphaFoldDB" id="A0A2S6CUR5"/>
<dbReference type="InterPro" id="IPR038081">
    <property type="entry name" value="CalX-like_sf"/>
</dbReference>
<dbReference type="InterPro" id="IPR003644">
    <property type="entry name" value="Calx_beta"/>
</dbReference>
<dbReference type="EMBL" id="PGEM01000069">
    <property type="protein sequence ID" value="PPJ63442.1"/>
    <property type="molecule type" value="Genomic_DNA"/>
</dbReference>
<evidence type="ECO:0000256" key="1">
    <source>
        <dbReference type="ARBA" id="ARBA00022729"/>
    </source>
</evidence>
<dbReference type="Proteomes" id="UP000239589">
    <property type="component" value="Unassembled WGS sequence"/>
</dbReference>
<protein>
    <recommendedName>
        <fullName evidence="4">Calx-beta domain-containing protein</fullName>
    </recommendedName>
</protein>
<dbReference type="SUPFAM" id="SSF141072">
    <property type="entry name" value="CalX-like"/>
    <property type="match status" value="1"/>
</dbReference>
<dbReference type="Pfam" id="PF03160">
    <property type="entry name" value="Calx-beta"/>
    <property type="match status" value="1"/>
</dbReference>
<dbReference type="SMART" id="SM00237">
    <property type="entry name" value="Calx_beta"/>
    <property type="match status" value="1"/>
</dbReference>
<sequence>RKKLFGLLVTGTITNDDTTLAITSSNAKQTEGNSGIKSFTFNVNRTGNTTGTNSVNWTVAGSGNNPANAVDFANSVFPKGTITFGANESNKVITFNVNGDTTFEQDETFTVTLSNPTNGATISTALATGTIANDDTILKDTETFKKFLDTWFSVKKSIFKGELNEIIDVELEFPKWWNSAVNKFFLSVNAGMSFPDVEKFEKEGLTKGEAWTSAIIKFFLSEVVVSAAETISKIKVSPTPSWGIFIWLLPIAAGGVASLLTNSMVDWISIRLGSEIWNLISDDKSPSSSALQSMRIGTAWKDDIFQLKFGESLISNPVWIMNFDIGKDKIYLRSSFGSGVNIYTPFNFTRAADSTATTLEKMVDSVFDDANGNFGKQPLDKNSAALVSVTTAGIAGTYLVINDGIAGFQSNQDLVVNLTGYIGTLPSLGSIDVNSFF</sequence>
<proteinExistence type="predicted"/>
<name>A0A2S6CUR5_9CYAN</name>
<comment type="caution">
    <text evidence="5">The sequence shown here is derived from an EMBL/GenBank/DDBJ whole genome shotgun (WGS) entry which is preliminary data.</text>
</comment>
<reference evidence="5 6" key="1">
    <citation type="submission" date="2018-02" db="EMBL/GenBank/DDBJ databases">
        <title>Discovery of a pederin family compound in a non-symbiotic bloom-forming cyanobacterium.</title>
        <authorList>
            <person name="Kust A."/>
            <person name="Mares J."/>
            <person name="Jokela J."/>
            <person name="Urajova P."/>
            <person name="Hajek J."/>
            <person name="Saurav K."/>
            <person name="Voracova K."/>
            <person name="Fewer D.P."/>
            <person name="Haapaniemi E."/>
            <person name="Permi P."/>
            <person name="Rehakova K."/>
            <person name="Sivonen K."/>
            <person name="Hrouzek P."/>
        </authorList>
    </citation>
    <scope>NUCLEOTIDE SEQUENCE [LARGE SCALE GENOMIC DNA]</scope>
    <source>
        <strain evidence="5 6">CHARLIE-1</strain>
    </source>
</reference>
<dbReference type="NCBIfam" id="NF041519">
    <property type="entry name" value="bluetail"/>
    <property type="match status" value="1"/>
</dbReference>
<dbReference type="GO" id="GO:0016020">
    <property type="term" value="C:membrane"/>
    <property type="evidence" value="ECO:0007669"/>
    <property type="project" value="InterPro"/>
</dbReference>
<keyword evidence="6" id="KW-1185">Reference proteome</keyword>
<dbReference type="RefSeq" id="WP_279327298.1">
    <property type="nucleotide sequence ID" value="NZ_PGEM01000069.1"/>
</dbReference>
<evidence type="ECO:0000259" key="4">
    <source>
        <dbReference type="SMART" id="SM00237"/>
    </source>
</evidence>
<dbReference type="InterPro" id="IPR048165">
    <property type="entry name" value="Bluetail_dom"/>
</dbReference>
<keyword evidence="1" id="KW-0732">Signal</keyword>
<dbReference type="GO" id="GO:0004930">
    <property type="term" value="F:G protein-coupled receptor activity"/>
    <property type="evidence" value="ECO:0007669"/>
    <property type="project" value="InterPro"/>
</dbReference>
<dbReference type="InterPro" id="IPR026919">
    <property type="entry name" value="ADGRV1"/>
</dbReference>
<dbReference type="PANTHER" id="PTHR46682">
    <property type="entry name" value="ADHESION G-PROTEIN COUPLED RECEPTOR V1"/>
    <property type="match status" value="1"/>
</dbReference>
<keyword evidence="2" id="KW-0677">Repeat</keyword>
<evidence type="ECO:0000313" key="6">
    <source>
        <dbReference type="Proteomes" id="UP000239589"/>
    </source>
</evidence>
<evidence type="ECO:0000256" key="3">
    <source>
        <dbReference type="ARBA" id="ARBA00022837"/>
    </source>
</evidence>
<evidence type="ECO:0000313" key="5">
    <source>
        <dbReference type="EMBL" id="PPJ63442.1"/>
    </source>
</evidence>
<organism evidence="5 6">
    <name type="scientific">Cuspidothrix issatschenkoi CHARLIE-1</name>
    <dbReference type="NCBI Taxonomy" id="2052836"/>
    <lineage>
        <taxon>Bacteria</taxon>
        <taxon>Bacillati</taxon>
        <taxon>Cyanobacteriota</taxon>
        <taxon>Cyanophyceae</taxon>
        <taxon>Nostocales</taxon>
        <taxon>Aphanizomenonaceae</taxon>
        <taxon>Cuspidothrix</taxon>
    </lineage>
</organism>
<dbReference type="PANTHER" id="PTHR46682:SF1">
    <property type="entry name" value="ADHESION G-PROTEIN COUPLED RECEPTOR V1"/>
    <property type="match status" value="1"/>
</dbReference>